<evidence type="ECO:0000313" key="2">
    <source>
        <dbReference type="EMBL" id="KAL3736971.1"/>
    </source>
</evidence>
<dbReference type="PANTHER" id="PTHR33972:SF25">
    <property type="entry name" value="GENOME ASSEMBLY, CHROMOSOME: A06"/>
    <property type="match status" value="1"/>
</dbReference>
<evidence type="ECO:0000256" key="1">
    <source>
        <dbReference type="SAM" id="MobiDB-lite"/>
    </source>
</evidence>
<dbReference type="Proteomes" id="UP001634007">
    <property type="component" value="Unassembled WGS sequence"/>
</dbReference>
<feature type="region of interest" description="Disordered" evidence="1">
    <location>
        <begin position="24"/>
        <end position="44"/>
    </location>
</feature>
<feature type="region of interest" description="Disordered" evidence="1">
    <location>
        <begin position="92"/>
        <end position="120"/>
    </location>
</feature>
<name>A0ABD3KGB3_EUCGL</name>
<feature type="compositionally biased region" description="Low complexity" evidence="1">
    <location>
        <begin position="29"/>
        <end position="44"/>
    </location>
</feature>
<proteinExistence type="predicted"/>
<protein>
    <submittedName>
        <fullName evidence="2">Uncharacterized protein</fullName>
    </submittedName>
</protein>
<dbReference type="EMBL" id="JBJKBG010000006">
    <property type="protein sequence ID" value="KAL3736971.1"/>
    <property type="molecule type" value="Genomic_DNA"/>
</dbReference>
<feature type="region of interest" description="Disordered" evidence="1">
    <location>
        <begin position="143"/>
        <end position="162"/>
    </location>
</feature>
<feature type="compositionally biased region" description="Low complexity" evidence="1">
    <location>
        <begin position="96"/>
        <end position="120"/>
    </location>
</feature>
<evidence type="ECO:0000313" key="3">
    <source>
        <dbReference type="Proteomes" id="UP001634007"/>
    </source>
</evidence>
<organism evidence="2 3">
    <name type="scientific">Eucalyptus globulus</name>
    <name type="common">Tasmanian blue gum</name>
    <dbReference type="NCBI Taxonomy" id="34317"/>
    <lineage>
        <taxon>Eukaryota</taxon>
        <taxon>Viridiplantae</taxon>
        <taxon>Streptophyta</taxon>
        <taxon>Embryophyta</taxon>
        <taxon>Tracheophyta</taxon>
        <taxon>Spermatophyta</taxon>
        <taxon>Magnoliopsida</taxon>
        <taxon>eudicotyledons</taxon>
        <taxon>Gunneridae</taxon>
        <taxon>Pentapetalae</taxon>
        <taxon>rosids</taxon>
        <taxon>malvids</taxon>
        <taxon>Myrtales</taxon>
        <taxon>Myrtaceae</taxon>
        <taxon>Myrtoideae</taxon>
        <taxon>Eucalypteae</taxon>
        <taxon>Eucalyptus</taxon>
    </lineage>
</organism>
<comment type="caution">
    <text evidence="2">The sequence shown here is derived from an EMBL/GenBank/DDBJ whole genome shotgun (WGS) entry which is preliminary data.</text>
</comment>
<dbReference type="AlphaFoldDB" id="A0ABD3KGB3"/>
<sequence length="162" mass="17095">MLRMARSPSPSLALPRTSSRILALRAHSSHSSSSPSPDAAGDSADPLLRKLEDVIHHLIVRRSEPDWLPFRPGSSYWVPPRSKSRGIAQLIGKLASSSSSSSSSSSPYGDPFLSSSSAAAAAAAPHGWPSSSFFIHGTLPSAYPEEALQTPDGESQSEDEEG</sequence>
<gene>
    <name evidence="2" type="ORF">ACJRO7_025838</name>
</gene>
<reference evidence="2 3" key="1">
    <citation type="submission" date="2024-11" db="EMBL/GenBank/DDBJ databases">
        <title>Chromosome-level genome assembly of Eucalyptus globulus Labill. provides insights into its genome evolution.</title>
        <authorList>
            <person name="Li X."/>
        </authorList>
    </citation>
    <scope>NUCLEOTIDE SEQUENCE [LARGE SCALE GENOMIC DNA]</scope>
    <source>
        <strain evidence="2">CL2024</strain>
        <tissue evidence="2">Fresh tender leaves</tissue>
    </source>
</reference>
<accession>A0ABD3KGB3</accession>
<keyword evidence="3" id="KW-1185">Reference proteome</keyword>
<dbReference type="PANTHER" id="PTHR33972">
    <property type="entry name" value="EXPRESSED PROTEIN"/>
    <property type="match status" value="1"/>
</dbReference>